<comment type="caution">
    <text evidence="2">The sequence shown here is derived from an EMBL/GenBank/DDBJ whole genome shotgun (WGS) entry which is preliminary data.</text>
</comment>
<feature type="region of interest" description="Disordered" evidence="1">
    <location>
        <begin position="79"/>
        <end position="195"/>
    </location>
</feature>
<feature type="compositionally biased region" description="Polar residues" evidence="1">
    <location>
        <begin position="629"/>
        <end position="641"/>
    </location>
</feature>
<feature type="compositionally biased region" description="Polar residues" evidence="1">
    <location>
        <begin position="387"/>
        <end position="400"/>
    </location>
</feature>
<feature type="compositionally biased region" description="Low complexity" evidence="1">
    <location>
        <begin position="479"/>
        <end position="499"/>
    </location>
</feature>
<sequence length="663" mass="69585">MIPAVQAATSSGASLVENPAEKSGSIFSRLRKLSARHKDNNSESIAVPVAAEYSQPSVGNPAEAPRGEGAFSRLRKLSARVRKNNSSQSITVQAATEYSRPPVDNVAKTLGGESGGRDARGSDQFSESRTAVDSSAEPEDDLQPGLASGRSVVNGAGLKGKARVYEDMTPPDNRLSTPSLASQIHTSTSPSSPFHDAEADIVELYFADTRALSDPDAFRALQQQQRGRPNPDAGPSTGGGMFLSLRNRTKSILKKPDSQFGTMQAAMQSTPALGRPKKVSFSLPSFATRKRTSSTGAADQPSNYVQPVIKSPPPPAGKTTKESSGIVDYLRNRKRSITKGVPPGQKPSSGSGKMPTPFSEPLPSLNTPAEDPPSPPGDSLRAERPSASPQKPKTGTDNNMTSGPSGSLGTSPSTPNPPIRRKKSFHLPRLRPRTISAKAVESEQSVPSTSPRPLNPHAQEFIPQMTIVKKAEDGPLTVSESETTLATSPTSSSSVGSSTFDNVISPRAEDLSSAATTQNLGPRAGPVPEAASPAPSPTDTLVAKSYSDLYVPPHRRRKSAESGIFLKSTIPFPSSTEDTGPANGIGLTNEPGPANELGPTNDLGPANETGTVKETRPDDGTGLDDEVSGNETALANQPGTTESEEFTLKTDSKYSARISSKPP</sequence>
<dbReference type="EMBL" id="JARKIE010000040">
    <property type="protein sequence ID" value="KAJ7694801.1"/>
    <property type="molecule type" value="Genomic_DNA"/>
</dbReference>
<organism evidence="2 3">
    <name type="scientific">Mycena rosella</name>
    <name type="common">Pink bonnet</name>
    <name type="synonym">Agaricus rosellus</name>
    <dbReference type="NCBI Taxonomy" id="1033263"/>
    <lineage>
        <taxon>Eukaryota</taxon>
        <taxon>Fungi</taxon>
        <taxon>Dikarya</taxon>
        <taxon>Basidiomycota</taxon>
        <taxon>Agaricomycotina</taxon>
        <taxon>Agaricomycetes</taxon>
        <taxon>Agaricomycetidae</taxon>
        <taxon>Agaricales</taxon>
        <taxon>Marasmiineae</taxon>
        <taxon>Mycenaceae</taxon>
        <taxon>Mycena</taxon>
    </lineage>
</organism>
<evidence type="ECO:0000256" key="1">
    <source>
        <dbReference type="SAM" id="MobiDB-lite"/>
    </source>
</evidence>
<keyword evidence="3" id="KW-1185">Reference proteome</keyword>
<name>A0AAD7DLU2_MYCRO</name>
<feature type="region of interest" description="Disordered" evidence="1">
    <location>
        <begin position="267"/>
        <end position="663"/>
    </location>
</feature>
<feature type="region of interest" description="Disordered" evidence="1">
    <location>
        <begin position="1"/>
        <end position="22"/>
    </location>
</feature>
<feature type="compositionally biased region" description="Polar residues" evidence="1">
    <location>
        <begin position="293"/>
        <end position="305"/>
    </location>
</feature>
<evidence type="ECO:0000313" key="3">
    <source>
        <dbReference type="Proteomes" id="UP001221757"/>
    </source>
</evidence>
<feature type="compositionally biased region" description="Polar residues" evidence="1">
    <location>
        <begin position="174"/>
        <end position="192"/>
    </location>
</feature>
<feature type="compositionally biased region" description="Polar residues" evidence="1">
    <location>
        <begin position="442"/>
        <end position="452"/>
    </location>
</feature>
<dbReference type="Proteomes" id="UP001221757">
    <property type="component" value="Unassembled WGS sequence"/>
</dbReference>
<dbReference type="AlphaFoldDB" id="A0AAD7DLU2"/>
<feature type="compositionally biased region" description="Polar residues" evidence="1">
    <location>
        <begin position="123"/>
        <end position="133"/>
    </location>
</feature>
<proteinExistence type="predicted"/>
<accession>A0AAD7DLU2</accession>
<evidence type="ECO:0000313" key="2">
    <source>
        <dbReference type="EMBL" id="KAJ7694801.1"/>
    </source>
</evidence>
<gene>
    <name evidence="2" type="ORF">B0H17DRAFT_455811</name>
</gene>
<feature type="compositionally biased region" description="Polar residues" evidence="1">
    <location>
        <begin position="84"/>
        <end position="96"/>
    </location>
</feature>
<feature type="region of interest" description="Disordered" evidence="1">
    <location>
        <begin position="216"/>
        <end position="244"/>
    </location>
</feature>
<reference evidence="2" key="1">
    <citation type="submission" date="2023-03" db="EMBL/GenBank/DDBJ databases">
        <title>Massive genome expansion in bonnet fungi (Mycena s.s.) driven by repeated elements and novel gene families across ecological guilds.</title>
        <authorList>
            <consortium name="Lawrence Berkeley National Laboratory"/>
            <person name="Harder C.B."/>
            <person name="Miyauchi S."/>
            <person name="Viragh M."/>
            <person name="Kuo A."/>
            <person name="Thoen E."/>
            <person name="Andreopoulos B."/>
            <person name="Lu D."/>
            <person name="Skrede I."/>
            <person name="Drula E."/>
            <person name="Henrissat B."/>
            <person name="Morin E."/>
            <person name="Kohler A."/>
            <person name="Barry K."/>
            <person name="LaButti K."/>
            <person name="Morin E."/>
            <person name="Salamov A."/>
            <person name="Lipzen A."/>
            <person name="Mereny Z."/>
            <person name="Hegedus B."/>
            <person name="Baldrian P."/>
            <person name="Stursova M."/>
            <person name="Weitz H."/>
            <person name="Taylor A."/>
            <person name="Grigoriev I.V."/>
            <person name="Nagy L.G."/>
            <person name="Martin F."/>
            <person name="Kauserud H."/>
        </authorList>
    </citation>
    <scope>NUCLEOTIDE SEQUENCE</scope>
    <source>
        <strain evidence="2">CBHHK067</strain>
    </source>
</reference>
<protein>
    <submittedName>
        <fullName evidence="2">Uncharacterized protein</fullName>
    </submittedName>
</protein>
<feature type="compositionally biased region" description="Low complexity" evidence="1">
    <location>
        <begin position="524"/>
        <end position="533"/>
    </location>
</feature>
<feature type="compositionally biased region" description="Basic residues" evidence="1">
    <location>
        <begin position="419"/>
        <end position="432"/>
    </location>
</feature>
<feature type="compositionally biased region" description="Low complexity" evidence="1">
    <location>
        <begin position="401"/>
        <end position="413"/>
    </location>
</feature>